<sequence length="208" mass="23298">MYVPNHFKEEDQEKLQQYIRDYGFGLLVIADDEGIEANHVPFHLTSGANDDHGYLQCHLARSNPVWKRMQGGAQVLAIFQGPDAYVSPSWYPTKVETGRVVPTWNYLAVHAQGSARIIEDPSWLKHHLEQLTNQHESQMVAPWSVDDAPTEFTERLVQAIVGVEIKIEALTGKLKASQNQPERNRAGVKDGLETGEGAQNRAMAKLIS</sequence>
<dbReference type="SUPFAM" id="SSF50475">
    <property type="entry name" value="FMN-binding split barrel"/>
    <property type="match status" value="1"/>
</dbReference>
<dbReference type="Pfam" id="PF04299">
    <property type="entry name" value="FMN_bind_2"/>
    <property type="match status" value="1"/>
</dbReference>
<dbReference type="RefSeq" id="WP_011786372.1">
    <property type="nucleotide sequence ID" value="NZ_QPJI01000024.1"/>
</dbReference>
<name>A0A368X403_MARNT</name>
<organism evidence="2 3">
    <name type="scientific">Marinobacter nauticus</name>
    <name type="common">Marinobacter hydrocarbonoclasticus</name>
    <name type="synonym">Marinobacter aquaeolei</name>
    <dbReference type="NCBI Taxonomy" id="2743"/>
    <lineage>
        <taxon>Bacteria</taxon>
        <taxon>Pseudomonadati</taxon>
        <taxon>Pseudomonadota</taxon>
        <taxon>Gammaproteobacteria</taxon>
        <taxon>Pseudomonadales</taxon>
        <taxon>Marinobacteraceae</taxon>
        <taxon>Marinobacter</taxon>
    </lineage>
</organism>
<dbReference type="PIRSF" id="PIRSF010372">
    <property type="entry name" value="PaiB"/>
    <property type="match status" value="1"/>
</dbReference>
<dbReference type="PANTHER" id="PTHR35802">
    <property type="entry name" value="PROTEASE SYNTHASE AND SPORULATION PROTEIN PAI 2"/>
    <property type="match status" value="1"/>
</dbReference>
<dbReference type="InterPro" id="IPR012349">
    <property type="entry name" value="Split_barrel_FMN-bd"/>
</dbReference>
<accession>A0A368X403</accession>
<dbReference type="EMBL" id="QPJI01000024">
    <property type="protein sequence ID" value="RCW62535.1"/>
    <property type="molecule type" value="Genomic_DNA"/>
</dbReference>
<reference evidence="2 3" key="1">
    <citation type="submission" date="2018-07" db="EMBL/GenBank/DDBJ databases">
        <title>Freshwater and sediment microbial communities from various areas in North America, analyzing microbe dynamics in response to fracking.</title>
        <authorList>
            <person name="Lamendella R."/>
        </authorList>
    </citation>
    <scope>NUCLEOTIDE SEQUENCE [LARGE SCALE GENOMIC DNA]</scope>
    <source>
        <strain evidence="2 3">105B</strain>
    </source>
</reference>
<dbReference type="PANTHER" id="PTHR35802:SF1">
    <property type="entry name" value="PROTEASE SYNTHASE AND SPORULATION PROTEIN PAI 2"/>
    <property type="match status" value="1"/>
</dbReference>
<feature type="compositionally biased region" description="Basic and acidic residues" evidence="1">
    <location>
        <begin position="182"/>
        <end position="192"/>
    </location>
</feature>
<evidence type="ECO:0000313" key="2">
    <source>
        <dbReference type="EMBL" id="RCW62535.1"/>
    </source>
</evidence>
<evidence type="ECO:0000313" key="3">
    <source>
        <dbReference type="Proteomes" id="UP000253647"/>
    </source>
</evidence>
<dbReference type="Gene3D" id="2.30.110.10">
    <property type="entry name" value="Electron Transport, Fmn-binding Protein, Chain A"/>
    <property type="match status" value="1"/>
</dbReference>
<proteinExistence type="predicted"/>
<protein>
    <submittedName>
        <fullName evidence="2">PaiB family negative transcriptional regulator</fullName>
    </submittedName>
</protein>
<evidence type="ECO:0000256" key="1">
    <source>
        <dbReference type="SAM" id="MobiDB-lite"/>
    </source>
</evidence>
<dbReference type="InterPro" id="IPR007396">
    <property type="entry name" value="TR_PAI2-type"/>
</dbReference>
<dbReference type="OMA" id="AKANPQW"/>
<feature type="region of interest" description="Disordered" evidence="1">
    <location>
        <begin position="174"/>
        <end position="208"/>
    </location>
</feature>
<dbReference type="AlphaFoldDB" id="A0A368X403"/>
<gene>
    <name evidence="2" type="ORF">DET61_1244</name>
</gene>
<dbReference type="Proteomes" id="UP000253647">
    <property type="component" value="Unassembled WGS sequence"/>
</dbReference>
<comment type="caution">
    <text evidence="2">The sequence shown here is derived from an EMBL/GenBank/DDBJ whole genome shotgun (WGS) entry which is preliminary data.</text>
</comment>